<organism evidence="1 2">
    <name type="scientific">Parasulfitobacter algicola</name>
    <dbReference type="NCBI Taxonomy" id="2614809"/>
    <lineage>
        <taxon>Bacteria</taxon>
        <taxon>Pseudomonadati</taxon>
        <taxon>Pseudomonadota</taxon>
        <taxon>Alphaproteobacteria</taxon>
        <taxon>Rhodobacterales</taxon>
        <taxon>Roseobacteraceae</taxon>
        <taxon>Parasulfitobacter</taxon>
    </lineage>
</organism>
<comment type="caution">
    <text evidence="1">The sequence shown here is derived from an EMBL/GenBank/DDBJ whole genome shotgun (WGS) entry which is preliminary data.</text>
</comment>
<protein>
    <submittedName>
        <fullName evidence="1">Uncharacterized protein</fullName>
    </submittedName>
</protein>
<dbReference type="RefSeq" id="WP_174136777.1">
    <property type="nucleotide sequence ID" value="NZ_JABUFE010000003.1"/>
</dbReference>
<sequence length="199" mass="22511">MKKRFFLIAAVVAVIFYFGATALWKQFGPKSHLDMDFDIADAIELFDKTCMERTVYKLQPDDINGAFVEMGLTDIRGASHKMPGWPVSGISLIRPDNGGSECIISFTSFEDIETVIHPKFVTFTDTRLSRPMTENQNAFQFEYPPLPAGVQSNRPERPDPADIRSFADTDMQYFVILRPSSYDLSHKLHLIVLPLSALE</sequence>
<evidence type="ECO:0000313" key="1">
    <source>
        <dbReference type="EMBL" id="NSX54596.1"/>
    </source>
</evidence>
<gene>
    <name evidence="1" type="ORF">HRQ87_07235</name>
</gene>
<evidence type="ECO:0000313" key="2">
    <source>
        <dbReference type="Proteomes" id="UP000777935"/>
    </source>
</evidence>
<dbReference type="EMBL" id="JABUFE010000003">
    <property type="protein sequence ID" value="NSX54596.1"/>
    <property type="molecule type" value="Genomic_DNA"/>
</dbReference>
<dbReference type="Proteomes" id="UP000777935">
    <property type="component" value="Unassembled WGS sequence"/>
</dbReference>
<keyword evidence="2" id="KW-1185">Reference proteome</keyword>
<reference evidence="1 2" key="1">
    <citation type="submission" date="2020-06" db="EMBL/GenBank/DDBJ databases">
        <title>Sulfitobacter algicola sp. nov., isolated from green algae.</title>
        <authorList>
            <person name="Wang C."/>
        </authorList>
    </citation>
    <scope>NUCLEOTIDE SEQUENCE [LARGE SCALE GENOMIC DNA]</scope>
    <source>
        <strain evidence="1 2">1151</strain>
    </source>
</reference>
<name>A0ABX2IRF3_9RHOB</name>
<proteinExistence type="predicted"/>
<accession>A0ABX2IRF3</accession>